<sequence length="266" mass="28564">MRPLLIGLDIDGTVVHEDDSLAPRVLEAVRAVVDAGHVVVLATGRSQATTESTAVRLGIEPSHLVSANGALVLERRGDAYEQVHVETFDPSEALTAISAVLPKGSYMVEDPSGHRRYTNGMVDWNLDDAELVPFEGLLAQPAMRVVVMSPVHEVDEFLEIVESLGLHKVSYAIGFSSWLDIAPDGVNKATGLERVAEALEIPRDRIVVVGDGRNDIDMFRWVAEGGGRAVAMGQAPDEVKQAATDVTATVEDDGLALVLEELLVRA</sequence>
<dbReference type="Gene3D" id="3.40.50.1000">
    <property type="entry name" value="HAD superfamily/HAD-like"/>
    <property type="match status" value="1"/>
</dbReference>
<keyword evidence="1" id="KW-0378">Hydrolase</keyword>
<dbReference type="OrthoDB" id="3180855at2"/>
<dbReference type="InterPro" id="IPR036412">
    <property type="entry name" value="HAD-like_sf"/>
</dbReference>
<dbReference type="RefSeq" id="WP_123698411.1">
    <property type="nucleotide sequence ID" value="NZ_RKHJ01000001.1"/>
</dbReference>
<protein>
    <submittedName>
        <fullName evidence="1">Cof subfamily protein (Haloacid dehalogenase superfamily)/HAD superfamily hydrolase (TIGR01484 family)</fullName>
    </submittedName>
</protein>
<proteinExistence type="predicted"/>
<accession>A0A3N2AQ75</accession>
<dbReference type="Gene3D" id="3.30.1240.10">
    <property type="match status" value="1"/>
</dbReference>
<dbReference type="EMBL" id="RKHJ01000001">
    <property type="protein sequence ID" value="ROR65211.1"/>
    <property type="molecule type" value="Genomic_DNA"/>
</dbReference>
<dbReference type="PANTHER" id="PTHR10000:SF8">
    <property type="entry name" value="HAD SUPERFAMILY HYDROLASE-LIKE, TYPE 3"/>
    <property type="match status" value="1"/>
</dbReference>
<dbReference type="InterPro" id="IPR006379">
    <property type="entry name" value="HAD-SF_hydro_IIB"/>
</dbReference>
<dbReference type="Proteomes" id="UP000275456">
    <property type="component" value="Unassembled WGS sequence"/>
</dbReference>
<dbReference type="SUPFAM" id="SSF56784">
    <property type="entry name" value="HAD-like"/>
    <property type="match status" value="1"/>
</dbReference>
<keyword evidence="2" id="KW-1185">Reference proteome</keyword>
<dbReference type="GO" id="GO:0016791">
    <property type="term" value="F:phosphatase activity"/>
    <property type="evidence" value="ECO:0007669"/>
    <property type="project" value="TreeGrafter"/>
</dbReference>
<organism evidence="1 2">
    <name type="scientific">Agrococcus jenensis</name>
    <dbReference type="NCBI Taxonomy" id="46353"/>
    <lineage>
        <taxon>Bacteria</taxon>
        <taxon>Bacillati</taxon>
        <taxon>Actinomycetota</taxon>
        <taxon>Actinomycetes</taxon>
        <taxon>Micrococcales</taxon>
        <taxon>Microbacteriaceae</taxon>
        <taxon>Agrococcus</taxon>
    </lineage>
</organism>
<reference evidence="1 2" key="1">
    <citation type="submission" date="2018-11" db="EMBL/GenBank/DDBJ databases">
        <title>Sequencing the genomes of 1000 actinobacteria strains.</title>
        <authorList>
            <person name="Klenk H.-P."/>
        </authorList>
    </citation>
    <scope>NUCLEOTIDE SEQUENCE [LARGE SCALE GENOMIC DNA]</scope>
    <source>
        <strain evidence="1 2">DSM 9580</strain>
    </source>
</reference>
<evidence type="ECO:0000313" key="2">
    <source>
        <dbReference type="Proteomes" id="UP000275456"/>
    </source>
</evidence>
<dbReference type="GO" id="GO:0000287">
    <property type="term" value="F:magnesium ion binding"/>
    <property type="evidence" value="ECO:0007669"/>
    <property type="project" value="TreeGrafter"/>
</dbReference>
<dbReference type="NCBIfam" id="TIGR01484">
    <property type="entry name" value="HAD-SF-IIB"/>
    <property type="match status" value="1"/>
</dbReference>
<name>A0A3N2AQ75_9MICO</name>
<gene>
    <name evidence="1" type="ORF">EDD26_0576</name>
</gene>
<dbReference type="AlphaFoldDB" id="A0A3N2AQ75"/>
<evidence type="ECO:0000313" key="1">
    <source>
        <dbReference type="EMBL" id="ROR65211.1"/>
    </source>
</evidence>
<dbReference type="GO" id="GO:0005829">
    <property type="term" value="C:cytosol"/>
    <property type="evidence" value="ECO:0007669"/>
    <property type="project" value="TreeGrafter"/>
</dbReference>
<dbReference type="PANTHER" id="PTHR10000">
    <property type="entry name" value="PHOSPHOSERINE PHOSPHATASE"/>
    <property type="match status" value="1"/>
</dbReference>
<comment type="caution">
    <text evidence="1">The sequence shown here is derived from an EMBL/GenBank/DDBJ whole genome shotgun (WGS) entry which is preliminary data.</text>
</comment>
<dbReference type="InterPro" id="IPR023214">
    <property type="entry name" value="HAD_sf"/>
</dbReference>
<dbReference type="Pfam" id="PF08282">
    <property type="entry name" value="Hydrolase_3"/>
    <property type="match status" value="1"/>
</dbReference>